<gene>
    <name evidence="4" type="ORF">KQP761_LOCUS14975</name>
</gene>
<accession>A0A815TFG0</accession>
<dbReference type="GO" id="GO:0004558">
    <property type="term" value="F:alpha-1,4-glucosidase activity"/>
    <property type="evidence" value="ECO:0007669"/>
    <property type="project" value="TreeGrafter"/>
</dbReference>
<dbReference type="Gene3D" id="2.60.40.1760">
    <property type="entry name" value="glycosyl hydrolase (family 31)"/>
    <property type="match status" value="1"/>
</dbReference>
<feature type="domain" description="Glycoside hydrolase family 31 TIM barrel" evidence="3">
    <location>
        <begin position="44"/>
        <end position="156"/>
    </location>
</feature>
<dbReference type="InterPro" id="IPR017853">
    <property type="entry name" value="GH"/>
</dbReference>
<comment type="caution">
    <text evidence="4">The sequence shown here is derived from an EMBL/GenBank/DDBJ whole genome shotgun (WGS) entry which is preliminary data.</text>
</comment>
<dbReference type="EMBL" id="CAJNOW010007223">
    <property type="protein sequence ID" value="CAF1507647.1"/>
    <property type="molecule type" value="Genomic_DNA"/>
</dbReference>
<evidence type="ECO:0000313" key="5">
    <source>
        <dbReference type="Proteomes" id="UP000663834"/>
    </source>
</evidence>
<protein>
    <recommendedName>
        <fullName evidence="3">Glycoside hydrolase family 31 TIM barrel domain-containing protein</fullName>
    </recommendedName>
</protein>
<evidence type="ECO:0000256" key="2">
    <source>
        <dbReference type="RuleBase" id="RU361185"/>
    </source>
</evidence>
<dbReference type="Gene3D" id="3.20.20.80">
    <property type="entry name" value="Glycosidases"/>
    <property type="match status" value="2"/>
</dbReference>
<dbReference type="Proteomes" id="UP000663834">
    <property type="component" value="Unassembled WGS sequence"/>
</dbReference>
<keyword evidence="2" id="KW-0378">Hydrolase</keyword>
<evidence type="ECO:0000256" key="1">
    <source>
        <dbReference type="ARBA" id="ARBA00007806"/>
    </source>
</evidence>
<name>A0A815TFG0_9BILA</name>
<evidence type="ECO:0000313" key="4">
    <source>
        <dbReference type="EMBL" id="CAF1507647.1"/>
    </source>
</evidence>
<organism evidence="4 5">
    <name type="scientific">Rotaria magnacalcarata</name>
    <dbReference type="NCBI Taxonomy" id="392030"/>
    <lineage>
        <taxon>Eukaryota</taxon>
        <taxon>Metazoa</taxon>
        <taxon>Spiralia</taxon>
        <taxon>Gnathifera</taxon>
        <taxon>Rotifera</taxon>
        <taxon>Eurotatoria</taxon>
        <taxon>Bdelloidea</taxon>
        <taxon>Philodinida</taxon>
        <taxon>Philodinidae</taxon>
        <taxon>Rotaria</taxon>
    </lineage>
</organism>
<feature type="domain" description="Glycoside hydrolase family 31 TIM barrel" evidence="3">
    <location>
        <begin position="164"/>
        <end position="277"/>
    </location>
</feature>
<dbReference type="PANTHER" id="PTHR22762">
    <property type="entry name" value="ALPHA-GLUCOSIDASE"/>
    <property type="match status" value="1"/>
</dbReference>
<dbReference type="OrthoDB" id="1334205at2759"/>
<dbReference type="InterPro" id="IPR000322">
    <property type="entry name" value="Glyco_hydro_31_TIM"/>
</dbReference>
<dbReference type="Pfam" id="PF01055">
    <property type="entry name" value="Glyco_hydro_31_2nd"/>
    <property type="match status" value="2"/>
</dbReference>
<reference evidence="4" key="1">
    <citation type="submission" date="2021-02" db="EMBL/GenBank/DDBJ databases">
        <authorList>
            <person name="Nowell W R."/>
        </authorList>
    </citation>
    <scope>NUCLEOTIDE SEQUENCE</scope>
</reference>
<dbReference type="PANTHER" id="PTHR22762:SF131">
    <property type="entry name" value="GLYCOSIDE HYDROLASE FAMILY 31 N-TERMINAL DOMAIN-CONTAINING PROTEIN"/>
    <property type="match status" value="1"/>
</dbReference>
<sequence>MDIDLQPLPAITYTTIGGIIDLYLFTGATAQDVIQPYWDVIGKPAMPPYWSLGFHLCRYGYNNIDNLRAVIQRMHDFEFPYDVQWTDIDAMLSHLDFTYDQTQFTGLPDLVRSFHSEGKHYVNIIDPGISKTQPSGTYPPYDDGLKKAIFMTKFNSTEPITGKDMNEPSNFVDGSHDGCTDNSLDKPPFIPHVLGDSLSAKTLCPSAQHALSFHYNLHNMYGYFEAKATNLALKTIRRKRPFVLSRSSFPGSGQYTAHWTGDNRATHEDMYFSIPGAY</sequence>
<dbReference type="AlphaFoldDB" id="A0A815TFG0"/>
<proteinExistence type="inferred from homology"/>
<comment type="similarity">
    <text evidence="1 2">Belongs to the glycosyl hydrolase 31 family.</text>
</comment>
<keyword evidence="2" id="KW-0326">Glycosidase</keyword>
<evidence type="ECO:0000259" key="3">
    <source>
        <dbReference type="Pfam" id="PF01055"/>
    </source>
</evidence>
<dbReference type="SUPFAM" id="SSF51445">
    <property type="entry name" value="(Trans)glycosidases"/>
    <property type="match status" value="1"/>
</dbReference>
<dbReference type="GO" id="GO:0005975">
    <property type="term" value="P:carbohydrate metabolic process"/>
    <property type="evidence" value="ECO:0007669"/>
    <property type="project" value="InterPro"/>
</dbReference>